<evidence type="ECO:0000256" key="1">
    <source>
        <dbReference type="SAM" id="MobiDB-lite"/>
    </source>
</evidence>
<gene>
    <name evidence="2" type="ORF">N868_05855</name>
</gene>
<sequence>MPAEAPASDLAGADTSAQAGPDVGAGEASSAEVVEDVPADAVETDAVVEAPPRPGNGSSVSALLELGVPTRLLQGFSSPDTPLPLSVLVRRFDRPPTLRALPGGVIAVVGAPDLALRTSMQMAARAGVEPQDIVLAGAMPPVAGHGRRLQTPSAVARARARIAEDVPTIVAVGVGEERSDWTLAADILDALTAHQAWAAVDARRKLVDVRRWMRAVGAHRPFDALAACNTFDAQAPGAVLGLGTPVGWVDGLPATPVVWAAVLSERLADDARWD</sequence>
<reference evidence="2 3" key="1">
    <citation type="submission" date="2013-08" db="EMBL/GenBank/DDBJ databases">
        <title>Genome sequencing of Cellulomonas carbonis T26.</title>
        <authorList>
            <person name="Chen F."/>
            <person name="Li Y."/>
            <person name="Wang G."/>
        </authorList>
    </citation>
    <scope>NUCLEOTIDE SEQUENCE [LARGE SCALE GENOMIC DNA]</scope>
    <source>
        <strain evidence="2 3">T26</strain>
    </source>
</reference>
<name>A0A0A0BMF5_9CELL</name>
<organism evidence="2 3">
    <name type="scientific">Cellulomonas carbonis T26</name>
    <dbReference type="NCBI Taxonomy" id="947969"/>
    <lineage>
        <taxon>Bacteria</taxon>
        <taxon>Bacillati</taxon>
        <taxon>Actinomycetota</taxon>
        <taxon>Actinomycetes</taxon>
        <taxon>Micrococcales</taxon>
        <taxon>Cellulomonadaceae</taxon>
        <taxon>Cellulomonas</taxon>
    </lineage>
</organism>
<dbReference type="Proteomes" id="UP000029839">
    <property type="component" value="Unassembled WGS sequence"/>
</dbReference>
<dbReference type="AlphaFoldDB" id="A0A0A0BMF5"/>
<accession>A0A0A0BMF5</accession>
<protein>
    <submittedName>
        <fullName evidence="2">Uncharacterized protein</fullName>
    </submittedName>
</protein>
<evidence type="ECO:0000313" key="2">
    <source>
        <dbReference type="EMBL" id="KGM08892.1"/>
    </source>
</evidence>
<dbReference type="EMBL" id="AXCY01000144">
    <property type="protein sequence ID" value="KGM08892.1"/>
    <property type="molecule type" value="Genomic_DNA"/>
</dbReference>
<reference evidence="2 3" key="2">
    <citation type="journal article" date="2015" name="Stand. Genomic Sci.">
        <title>Draft genome sequence of Cellulomonas carbonis T26(T) and comparative analysis of six Cellulomonas genomes.</title>
        <authorList>
            <person name="Zhuang W."/>
            <person name="Zhang S."/>
            <person name="Xia X."/>
            <person name="Wang G."/>
        </authorList>
    </citation>
    <scope>NUCLEOTIDE SEQUENCE [LARGE SCALE GENOMIC DNA]</scope>
    <source>
        <strain evidence="2 3">T26</strain>
    </source>
</reference>
<keyword evidence="3" id="KW-1185">Reference proteome</keyword>
<proteinExistence type="predicted"/>
<feature type="region of interest" description="Disordered" evidence="1">
    <location>
        <begin position="1"/>
        <end position="33"/>
    </location>
</feature>
<evidence type="ECO:0000313" key="3">
    <source>
        <dbReference type="Proteomes" id="UP000029839"/>
    </source>
</evidence>
<comment type="caution">
    <text evidence="2">The sequence shown here is derived from an EMBL/GenBank/DDBJ whole genome shotgun (WGS) entry which is preliminary data.</text>
</comment>